<proteinExistence type="predicted"/>
<dbReference type="PANTHER" id="PTHR32089">
    <property type="entry name" value="METHYL-ACCEPTING CHEMOTAXIS PROTEIN MCPB"/>
    <property type="match status" value="1"/>
</dbReference>
<gene>
    <name evidence="5" type="ORF">EDD71_10124</name>
</gene>
<keyword evidence="3" id="KW-0812">Transmembrane</keyword>
<sequence>MKDMELLHGRNKLLIKLLWFSLVLGVFVDVANKLPRETILTVLITGTVICSLITFLIIRRKMVGYIMYLISISTMIFSFMIIQASTGSTSFANILIIYYSIAVVSLYHDYRPILLTGILGLILTNYSFFAFKGTMFSGISQKTLISLNLYLILFTAILISQSRIGERMRREIDDKQVEALKAKDKIENVLNEVRNSVEILTSFSSKLKDNVNAAGQISADIAAAYTEILKGVDSQTASVNEISESIIEVDKSVDSLLKKSGQMKNASKEIANIADVGKMEIEGLSSDMNRVQDIIANTVRLMEDLNSKNDEIGAILKAINSIAEQTNLLALNASIEAARAGEHGRGFAVVANEVLKLAESSRKSTEEIASILKDVEIKTKNVAEQVTLGERAVDMSIKARERVEDIFKKILINSQDVLEHSNIVDEGLEKIKGSSSRVAQEIQSIASFTEENTAAMEEVMASIDSQDDRMGDIVNSFAQLEEITGQLNKLVEG</sequence>
<dbReference type="InterPro" id="IPR004089">
    <property type="entry name" value="MCPsignal_dom"/>
</dbReference>
<dbReference type="EMBL" id="SOAZ01000001">
    <property type="protein sequence ID" value="TDT63599.1"/>
    <property type="molecule type" value="Genomic_DNA"/>
</dbReference>
<protein>
    <submittedName>
        <fullName evidence="5">Methyl-accepting chemotaxis protein</fullName>
    </submittedName>
</protein>
<reference evidence="5 6" key="1">
    <citation type="submission" date="2019-03" db="EMBL/GenBank/DDBJ databases">
        <title>Genomic Encyclopedia of Type Strains, Phase IV (KMG-IV): sequencing the most valuable type-strain genomes for metagenomic binning, comparative biology and taxonomic classification.</title>
        <authorList>
            <person name="Goeker M."/>
        </authorList>
    </citation>
    <scope>NUCLEOTIDE SEQUENCE [LARGE SCALE GENOMIC DNA]</scope>
    <source>
        <strain evidence="5 6">DSM 24455</strain>
    </source>
</reference>
<keyword evidence="1 2" id="KW-0807">Transducer</keyword>
<feature type="domain" description="Methyl-accepting transducer" evidence="4">
    <location>
        <begin position="210"/>
        <end position="460"/>
    </location>
</feature>
<dbReference type="RefSeq" id="WP_133626726.1">
    <property type="nucleotide sequence ID" value="NZ_SOAZ01000001.1"/>
</dbReference>
<evidence type="ECO:0000256" key="3">
    <source>
        <dbReference type="SAM" id="Phobius"/>
    </source>
</evidence>
<feature type="transmembrane region" description="Helical" evidence="3">
    <location>
        <begin position="114"/>
        <end position="131"/>
    </location>
</feature>
<dbReference type="GO" id="GO:0007165">
    <property type="term" value="P:signal transduction"/>
    <property type="evidence" value="ECO:0007669"/>
    <property type="project" value="UniProtKB-KW"/>
</dbReference>
<evidence type="ECO:0000313" key="5">
    <source>
        <dbReference type="EMBL" id="TDT63599.1"/>
    </source>
</evidence>
<feature type="transmembrane region" description="Helical" evidence="3">
    <location>
        <begin position="65"/>
        <end position="84"/>
    </location>
</feature>
<comment type="caution">
    <text evidence="5">The sequence shown here is derived from an EMBL/GenBank/DDBJ whole genome shotgun (WGS) entry which is preliminary data.</text>
</comment>
<dbReference type="Proteomes" id="UP000295325">
    <property type="component" value="Unassembled WGS sequence"/>
</dbReference>
<evidence type="ECO:0000256" key="1">
    <source>
        <dbReference type="ARBA" id="ARBA00023224"/>
    </source>
</evidence>
<name>A0A4R7KU74_9CLOT</name>
<dbReference type="Pfam" id="PF00015">
    <property type="entry name" value="MCPsignal"/>
    <property type="match status" value="1"/>
</dbReference>
<evidence type="ECO:0000256" key="2">
    <source>
        <dbReference type="PROSITE-ProRule" id="PRU00284"/>
    </source>
</evidence>
<dbReference type="SMART" id="SM00283">
    <property type="entry name" value="MA"/>
    <property type="match status" value="1"/>
</dbReference>
<accession>A0A4R7KU74</accession>
<keyword evidence="3" id="KW-0472">Membrane</keyword>
<dbReference type="PROSITE" id="PS50111">
    <property type="entry name" value="CHEMOTAXIS_TRANSDUC_2"/>
    <property type="match status" value="1"/>
</dbReference>
<organism evidence="5 6">
    <name type="scientific">Fonticella tunisiensis</name>
    <dbReference type="NCBI Taxonomy" id="1096341"/>
    <lineage>
        <taxon>Bacteria</taxon>
        <taxon>Bacillati</taxon>
        <taxon>Bacillota</taxon>
        <taxon>Clostridia</taxon>
        <taxon>Eubacteriales</taxon>
        <taxon>Clostridiaceae</taxon>
        <taxon>Fonticella</taxon>
    </lineage>
</organism>
<dbReference type="Gene3D" id="1.10.287.950">
    <property type="entry name" value="Methyl-accepting chemotaxis protein"/>
    <property type="match status" value="1"/>
</dbReference>
<dbReference type="PANTHER" id="PTHR32089:SF112">
    <property type="entry name" value="LYSOZYME-LIKE PROTEIN-RELATED"/>
    <property type="match status" value="1"/>
</dbReference>
<evidence type="ECO:0000259" key="4">
    <source>
        <dbReference type="PROSITE" id="PS50111"/>
    </source>
</evidence>
<evidence type="ECO:0000313" key="6">
    <source>
        <dbReference type="Proteomes" id="UP000295325"/>
    </source>
</evidence>
<feature type="transmembrane region" description="Helical" evidence="3">
    <location>
        <begin position="38"/>
        <end position="58"/>
    </location>
</feature>
<dbReference type="GO" id="GO:0016020">
    <property type="term" value="C:membrane"/>
    <property type="evidence" value="ECO:0007669"/>
    <property type="project" value="InterPro"/>
</dbReference>
<dbReference type="AlphaFoldDB" id="A0A4R7KU74"/>
<feature type="transmembrane region" description="Helical" evidence="3">
    <location>
        <begin position="143"/>
        <end position="160"/>
    </location>
</feature>
<keyword evidence="6" id="KW-1185">Reference proteome</keyword>
<dbReference type="OrthoDB" id="9814363at2"/>
<dbReference type="SUPFAM" id="SSF58104">
    <property type="entry name" value="Methyl-accepting chemotaxis protein (MCP) signaling domain"/>
    <property type="match status" value="1"/>
</dbReference>
<keyword evidence="3" id="KW-1133">Transmembrane helix</keyword>
<feature type="transmembrane region" description="Helical" evidence="3">
    <location>
        <begin position="12"/>
        <end position="32"/>
    </location>
</feature>